<dbReference type="Proteomes" id="UP000277300">
    <property type="component" value="Unassembled WGS sequence"/>
</dbReference>
<dbReference type="InterPro" id="IPR029016">
    <property type="entry name" value="GAF-like_dom_sf"/>
</dbReference>
<reference evidence="2 3" key="1">
    <citation type="submission" date="2018-07" db="EMBL/GenBank/DDBJ databases">
        <title>Genome sequencing of oomycete isolates from Chile give support for New Zealand origin for Phytophthora kernoviae and make available the first Nothophytophthora sp. genome.</title>
        <authorList>
            <person name="Studholme D.J."/>
            <person name="Sanfuentes E."/>
            <person name="Panda P."/>
            <person name="Hill R."/>
            <person name="Sambles C."/>
            <person name="Grant M."/>
            <person name="Williams N.M."/>
            <person name="Mcdougal R.L."/>
        </authorList>
    </citation>
    <scope>NUCLEOTIDE SEQUENCE [LARGE SCALE GENOMIC DNA]</scope>
    <source>
        <strain evidence="2">Chile6</strain>
    </source>
</reference>
<evidence type="ECO:0000256" key="1">
    <source>
        <dbReference type="SAM" id="MobiDB-lite"/>
    </source>
</evidence>
<dbReference type="AlphaFoldDB" id="A0A3F2RNS5"/>
<evidence type="ECO:0000313" key="3">
    <source>
        <dbReference type="Proteomes" id="UP000277300"/>
    </source>
</evidence>
<sequence>MDDFMIDSSALDSSYQMLNKLPESELLTPFMAVPRIIASSNSQLGLHLADVLRTMKDLRPAVLHLLNYLGQPLGTNAQILADIREEEWVAATEALTTPVSPDTNQTKSGNQRRREKRRNGDSNVKPGPDWVQFLVQQCFEVSLKELPLEECVIAEADGTRTYPIFYDEETDLPFTPCSADEAAREECITKYNLFTRRVADQKEVQLICHLAAKEFDALTAKITVVQGDKQYALTIVNDSGCVTIDRAKSFCAHAMVSGLPFLVRNMMLDVRFRNFPSVRGDPENTVNRVLFYFAFPILAPHTNTPMALLCVLDNKPRKSITTKQYTILKKLAEILTALWDD</sequence>
<proteinExistence type="predicted"/>
<dbReference type="SUPFAM" id="SSF55781">
    <property type="entry name" value="GAF domain-like"/>
    <property type="match status" value="1"/>
</dbReference>
<dbReference type="PANTHER" id="PTHR43102:SF2">
    <property type="entry name" value="GAF DOMAIN-CONTAINING PROTEIN"/>
    <property type="match status" value="1"/>
</dbReference>
<protein>
    <recommendedName>
        <fullName evidence="4">GAF domain-containing protein</fullName>
    </recommendedName>
</protein>
<organism evidence="2 3">
    <name type="scientific">Phytophthora kernoviae</name>
    <dbReference type="NCBI Taxonomy" id="325452"/>
    <lineage>
        <taxon>Eukaryota</taxon>
        <taxon>Sar</taxon>
        <taxon>Stramenopiles</taxon>
        <taxon>Oomycota</taxon>
        <taxon>Peronosporomycetes</taxon>
        <taxon>Peronosporales</taxon>
        <taxon>Peronosporaceae</taxon>
        <taxon>Phytophthora</taxon>
    </lineage>
</organism>
<dbReference type="EMBL" id="MBDO02000161">
    <property type="protein sequence ID" value="RLN61297.1"/>
    <property type="molecule type" value="Genomic_DNA"/>
</dbReference>
<dbReference type="OrthoDB" id="303614at2759"/>
<comment type="caution">
    <text evidence="2">The sequence shown here is derived from an EMBL/GenBank/DDBJ whole genome shotgun (WGS) entry which is preliminary data.</text>
</comment>
<accession>A0A3F2RNS5</accession>
<name>A0A3F2RNS5_9STRA</name>
<dbReference type="Gene3D" id="3.30.450.40">
    <property type="match status" value="1"/>
</dbReference>
<feature type="compositionally biased region" description="Polar residues" evidence="1">
    <location>
        <begin position="94"/>
        <end position="109"/>
    </location>
</feature>
<dbReference type="PANTHER" id="PTHR43102">
    <property type="entry name" value="SLR1143 PROTEIN"/>
    <property type="match status" value="1"/>
</dbReference>
<evidence type="ECO:0008006" key="4">
    <source>
        <dbReference type="Google" id="ProtNLM"/>
    </source>
</evidence>
<evidence type="ECO:0000313" key="2">
    <source>
        <dbReference type="EMBL" id="RLN61297.1"/>
    </source>
</evidence>
<feature type="region of interest" description="Disordered" evidence="1">
    <location>
        <begin position="93"/>
        <end position="125"/>
    </location>
</feature>
<gene>
    <name evidence="2" type="ORF">BBP00_00005477</name>
</gene>